<evidence type="ECO:0000256" key="10">
    <source>
        <dbReference type="SAM" id="Coils"/>
    </source>
</evidence>
<dbReference type="CDD" id="cd23784">
    <property type="entry name" value="RWD_Spc25"/>
    <property type="match status" value="1"/>
</dbReference>
<keyword evidence="9" id="KW-0539">Nucleus</keyword>
<comment type="similarity">
    <text evidence="2 9">Belongs to the SPC25 family.</text>
</comment>
<evidence type="ECO:0000256" key="1">
    <source>
        <dbReference type="ARBA" id="ARBA00004584"/>
    </source>
</evidence>
<keyword evidence="6 10" id="KW-0175">Coiled coil</keyword>
<evidence type="ECO:0000256" key="5">
    <source>
        <dbReference type="ARBA" id="ARBA00022776"/>
    </source>
</evidence>
<keyword evidence="7 9" id="KW-0131">Cell cycle</keyword>
<feature type="coiled-coil region" evidence="10">
    <location>
        <begin position="1"/>
        <end position="92"/>
    </location>
</feature>
<evidence type="ECO:0000313" key="13">
    <source>
        <dbReference type="Proteomes" id="UP001497512"/>
    </source>
</evidence>
<evidence type="ECO:0000256" key="7">
    <source>
        <dbReference type="ARBA" id="ARBA00023306"/>
    </source>
</evidence>
<keyword evidence="3 9" id="KW-0158">Chromosome</keyword>
<evidence type="ECO:0000256" key="8">
    <source>
        <dbReference type="ARBA" id="ARBA00023328"/>
    </source>
</evidence>
<dbReference type="InterPro" id="IPR045143">
    <property type="entry name" value="Spc25"/>
</dbReference>
<keyword evidence="4 9" id="KW-0132">Cell division</keyword>
<dbReference type="PANTHER" id="PTHR14281:SF0">
    <property type="entry name" value="KINETOCHORE PROTEIN SPC25"/>
    <property type="match status" value="1"/>
</dbReference>
<organism evidence="12 13">
    <name type="scientific">Sphagnum troendelagicum</name>
    <dbReference type="NCBI Taxonomy" id="128251"/>
    <lineage>
        <taxon>Eukaryota</taxon>
        <taxon>Viridiplantae</taxon>
        <taxon>Streptophyta</taxon>
        <taxon>Embryophyta</taxon>
        <taxon>Bryophyta</taxon>
        <taxon>Sphagnophytina</taxon>
        <taxon>Sphagnopsida</taxon>
        <taxon>Sphagnales</taxon>
        <taxon>Sphagnaceae</taxon>
        <taxon>Sphagnum</taxon>
    </lineage>
</organism>
<evidence type="ECO:0000313" key="12">
    <source>
        <dbReference type="EMBL" id="CAK9198741.1"/>
    </source>
</evidence>
<evidence type="ECO:0000256" key="2">
    <source>
        <dbReference type="ARBA" id="ARBA00006379"/>
    </source>
</evidence>
<reference evidence="12" key="1">
    <citation type="submission" date="2024-02" db="EMBL/GenBank/DDBJ databases">
        <authorList>
            <consortium name="ELIXIR-Norway"/>
            <consortium name="Elixir Norway"/>
        </authorList>
    </citation>
    <scope>NUCLEOTIDE SEQUENCE</scope>
</reference>
<feature type="domain" description="Chromosome segregation protein Spc25 C-terminal" evidence="11">
    <location>
        <begin position="154"/>
        <end position="221"/>
    </location>
</feature>
<sequence>MGQAVLSREELGKELAELEKQLEACCTVCADSIQTVVSSACSLRVEGRERIEKVMERLQSLETEDSYVQTVRENQEEELHKFKQRMSETQASLDYLHKHNSLLLQKKENREKLISTLMADVTSKMSNKKQKVAALHEATTWYKQLLSMHCEYSDAVKFIFTNVEPQDPDRVFSFSVRHDKATNLWAIVECNPRVEASANLVEALNQSNEFSWFVRSMHREFEGMAMRSLYQVS</sequence>
<comment type="subcellular location">
    <subcellularLocation>
        <location evidence="1">Chromosome</location>
        <location evidence="1">Centromere</location>
    </subcellularLocation>
    <subcellularLocation>
        <location evidence="9">Nucleus</location>
    </subcellularLocation>
    <subcellularLocation>
        <location evidence="9">Chromosome</location>
        <location evidence="9">Centromere</location>
        <location evidence="9">Kinetochore</location>
    </subcellularLocation>
</comment>
<dbReference type="InterPro" id="IPR013255">
    <property type="entry name" value="Spc25_C"/>
</dbReference>
<evidence type="ECO:0000259" key="11">
    <source>
        <dbReference type="Pfam" id="PF08234"/>
    </source>
</evidence>
<dbReference type="EMBL" id="OZ019904">
    <property type="protein sequence ID" value="CAK9198741.1"/>
    <property type="molecule type" value="Genomic_DNA"/>
</dbReference>
<keyword evidence="13" id="KW-1185">Reference proteome</keyword>
<accession>A0ABP0TKR3</accession>
<dbReference type="Gene3D" id="3.30.457.50">
    <property type="entry name" value="Chromosome segregation protein Spc25"/>
    <property type="match status" value="1"/>
</dbReference>
<evidence type="ECO:0000256" key="3">
    <source>
        <dbReference type="ARBA" id="ARBA00022454"/>
    </source>
</evidence>
<keyword evidence="5 9" id="KW-0498">Mitosis</keyword>
<name>A0ABP0TKR3_9BRYO</name>
<evidence type="ECO:0000256" key="4">
    <source>
        <dbReference type="ARBA" id="ARBA00022618"/>
    </source>
</evidence>
<comment type="function">
    <text evidence="9">Acts as a component of the essential kinetochore-associated NDC80 complex, which is required for chromosome segregation and spindle checkpoint activity.</text>
</comment>
<keyword evidence="8 9" id="KW-0137">Centromere</keyword>
<evidence type="ECO:0000256" key="6">
    <source>
        <dbReference type="ARBA" id="ARBA00023054"/>
    </source>
</evidence>
<comment type="subunit">
    <text evidence="9">Component of the NDC80 complex.</text>
</comment>
<gene>
    <name evidence="12" type="ORF">CSSPTR1EN2_LOCUS4588</name>
</gene>
<dbReference type="PANTHER" id="PTHR14281">
    <property type="entry name" value="KINETOCHORE PROTEIN SPC25-RELATED"/>
    <property type="match status" value="1"/>
</dbReference>
<dbReference type="Proteomes" id="UP001497512">
    <property type="component" value="Chromosome 12"/>
</dbReference>
<evidence type="ECO:0000256" key="9">
    <source>
        <dbReference type="RuleBase" id="RU367150"/>
    </source>
</evidence>
<keyword evidence="9" id="KW-0995">Kinetochore</keyword>
<protein>
    <recommendedName>
        <fullName evidence="9">Kinetochore protein SPC25</fullName>
    </recommendedName>
</protein>
<dbReference type="Pfam" id="PF08234">
    <property type="entry name" value="Spindle_Spc25"/>
    <property type="match status" value="1"/>
</dbReference>
<proteinExistence type="inferred from homology"/>